<evidence type="ECO:0000313" key="2">
    <source>
        <dbReference type="EMBL" id="RKO85059.1"/>
    </source>
</evidence>
<gene>
    <name evidence="2" type="ORF">BDK51DRAFT_37102</name>
</gene>
<feature type="signal peptide" evidence="1">
    <location>
        <begin position="1"/>
        <end position="20"/>
    </location>
</feature>
<keyword evidence="3" id="KW-1185">Reference proteome</keyword>
<dbReference type="AlphaFoldDB" id="A0A4P9VZ28"/>
<reference evidence="3" key="1">
    <citation type="journal article" date="2018" name="Nat. Microbiol.">
        <title>Leveraging single-cell genomics to expand the fungal tree of life.</title>
        <authorList>
            <person name="Ahrendt S.R."/>
            <person name="Quandt C.A."/>
            <person name="Ciobanu D."/>
            <person name="Clum A."/>
            <person name="Salamov A."/>
            <person name="Andreopoulos B."/>
            <person name="Cheng J.F."/>
            <person name="Woyke T."/>
            <person name="Pelin A."/>
            <person name="Henrissat B."/>
            <person name="Reynolds N.K."/>
            <person name="Benny G.L."/>
            <person name="Smith M.E."/>
            <person name="James T.Y."/>
            <person name="Grigoriev I.V."/>
        </authorList>
    </citation>
    <scope>NUCLEOTIDE SEQUENCE [LARGE SCALE GENOMIC DNA]</scope>
</reference>
<protein>
    <recommendedName>
        <fullName evidence="4">Reelin domain-containing protein</fullName>
    </recommendedName>
</protein>
<dbReference type="Proteomes" id="UP000269721">
    <property type="component" value="Unassembled WGS sequence"/>
</dbReference>
<proteinExistence type="predicted"/>
<feature type="non-terminal residue" evidence="2">
    <location>
        <position position="256"/>
    </location>
</feature>
<accession>A0A4P9VZ28</accession>
<evidence type="ECO:0008006" key="4">
    <source>
        <dbReference type="Google" id="ProtNLM"/>
    </source>
</evidence>
<sequence length="256" mass="26060">MRPTPLILPILASVISHAMAYHDHPGVCFQDLTTITNQGGNNMGSASTTAGYTLSASASSYVPGGGTITVQVSGSLYTYAHGLLLYAASSSSAATHYGSWTNSSDFQTLDAYCSGYGTGSTIGHVNSGPRLRALSGPSVDGCNNHDYDHDDHHHNSHDHDDHYDDYACGGDHDDHYDDYACGGDHDDHYEDYACGSSAASSSTSTNAPAAATTTAAAAATTTAAGTAATTTAAVTTTTAANAATTTTPTTTTSALG</sequence>
<evidence type="ECO:0000313" key="3">
    <source>
        <dbReference type="Proteomes" id="UP000269721"/>
    </source>
</evidence>
<name>A0A4P9VZ28_9FUNG</name>
<evidence type="ECO:0000256" key="1">
    <source>
        <dbReference type="SAM" id="SignalP"/>
    </source>
</evidence>
<dbReference type="EMBL" id="KZ999451">
    <property type="protein sequence ID" value="RKO85059.1"/>
    <property type="molecule type" value="Genomic_DNA"/>
</dbReference>
<feature type="chain" id="PRO_5020906873" description="Reelin domain-containing protein" evidence="1">
    <location>
        <begin position="21"/>
        <end position="256"/>
    </location>
</feature>
<keyword evidence="1" id="KW-0732">Signal</keyword>
<organism evidence="2 3">
    <name type="scientific">Blyttiomyces helicus</name>
    <dbReference type="NCBI Taxonomy" id="388810"/>
    <lineage>
        <taxon>Eukaryota</taxon>
        <taxon>Fungi</taxon>
        <taxon>Fungi incertae sedis</taxon>
        <taxon>Chytridiomycota</taxon>
        <taxon>Chytridiomycota incertae sedis</taxon>
        <taxon>Chytridiomycetes</taxon>
        <taxon>Chytridiomycetes incertae sedis</taxon>
        <taxon>Blyttiomyces</taxon>
    </lineage>
</organism>